<evidence type="ECO:0000313" key="3">
    <source>
        <dbReference type="Proteomes" id="UP000229526"/>
    </source>
</evidence>
<keyword evidence="1" id="KW-1133">Transmembrane helix</keyword>
<evidence type="ECO:0000256" key="1">
    <source>
        <dbReference type="SAM" id="Phobius"/>
    </source>
</evidence>
<keyword evidence="1" id="KW-0812">Transmembrane</keyword>
<evidence type="ECO:0000313" key="2">
    <source>
        <dbReference type="EMBL" id="PIR87231.1"/>
    </source>
</evidence>
<organism evidence="2 3">
    <name type="scientific">Candidatus Harrisonbacteria bacterium CG10_big_fil_rev_8_21_14_0_10_49_15</name>
    <dbReference type="NCBI Taxonomy" id="1974587"/>
    <lineage>
        <taxon>Bacteria</taxon>
        <taxon>Candidatus Harrisoniibacteriota</taxon>
    </lineage>
</organism>
<reference evidence="3" key="1">
    <citation type="submission" date="2017-09" db="EMBL/GenBank/DDBJ databases">
        <title>Depth-based differentiation of microbial function through sediment-hosted aquifers and enrichment of novel symbionts in the deep terrestrial subsurface.</title>
        <authorList>
            <person name="Probst A.J."/>
            <person name="Ladd B."/>
            <person name="Jarett J.K."/>
            <person name="Geller-Mcgrath D.E."/>
            <person name="Sieber C.M.K."/>
            <person name="Emerson J.B."/>
            <person name="Anantharaman K."/>
            <person name="Thomas B.C."/>
            <person name="Malmstrom R."/>
            <person name="Stieglmeier M."/>
            <person name="Klingl A."/>
            <person name="Woyke T."/>
            <person name="Ryan C.M."/>
            <person name="Banfield J.F."/>
        </authorList>
    </citation>
    <scope>NUCLEOTIDE SEQUENCE [LARGE SCALE GENOMIC DNA]</scope>
</reference>
<feature type="transmembrane region" description="Helical" evidence="1">
    <location>
        <begin position="9"/>
        <end position="32"/>
    </location>
</feature>
<feature type="transmembrane region" description="Helical" evidence="1">
    <location>
        <begin position="38"/>
        <end position="60"/>
    </location>
</feature>
<dbReference type="Proteomes" id="UP000229526">
    <property type="component" value="Unassembled WGS sequence"/>
</dbReference>
<accession>A0A2H0ULG6</accession>
<proteinExistence type="predicted"/>
<keyword evidence="1" id="KW-0472">Membrane</keyword>
<dbReference type="AlphaFoldDB" id="A0A2H0ULG6"/>
<gene>
    <name evidence="2" type="ORF">COU11_01610</name>
</gene>
<sequence>MLKLRKRSVVFRAIALLAIIAIGLGSFLWLVGEEYADGGLALMIIGALTVIVVFLVSPILDPESPRGVRRKKEIQGKALRRAYRKKAPQLICHIFENYIRYYPKAFRDAPERLPASVEACWEENGVITILYNSKEFAFRFTEIHKNQEDLAPRQASLELYKNGRMRLRMTIEETVDKHYLAHWQPHEVQYLDYGYGTWIADLRNFLKSARKAAWRRGQRPS</sequence>
<dbReference type="EMBL" id="PFBD01000015">
    <property type="protein sequence ID" value="PIR87231.1"/>
    <property type="molecule type" value="Genomic_DNA"/>
</dbReference>
<protein>
    <submittedName>
        <fullName evidence="2">Uncharacterized protein</fullName>
    </submittedName>
</protein>
<comment type="caution">
    <text evidence="2">The sequence shown here is derived from an EMBL/GenBank/DDBJ whole genome shotgun (WGS) entry which is preliminary data.</text>
</comment>
<name>A0A2H0ULG6_9BACT</name>